<organism evidence="1 2">
    <name type="scientific">Ataeniobius toweri</name>
    <dbReference type="NCBI Taxonomy" id="208326"/>
    <lineage>
        <taxon>Eukaryota</taxon>
        <taxon>Metazoa</taxon>
        <taxon>Chordata</taxon>
        <taxon>Craniata</taxon>
        <taxon>Vertebrata</taxon>
        <taxon>Euteleostomi</taxon>
        <taxon>Actinopterygii</taxon>
        <taxon>Neopterygii</taxon>
        <taxon>Teleostei</taxon>
        <taxon>Neoteleostei</taxon>
        <taxon>Acanthomorphata</taxon>
        <taxon>Ovalentaria</taxon>
        <taxon>Atherinomorphae</taxon>
        <taxon>Cyprinodontiformes</taxon>
        <taxon>Goodeidae</taxon>
        <taxon>Ataeniobius</taxon>
    </lineage>
</organism>
<gene>
    <name evidence="1" type="ORF">ATANTOWER_018030</name>
</gene>
<dbReference type="EMBL" id="JAHUTI010033227">
    <property type="protein sequence ID" value="MED6243296.1"/>
    <property type="molecule type" value="Genomic_DNA"/>
</dbReference>
<reference evidence="1 2" key="1">
    <citation type="submission" date="2021-07" db="EMBL/GenBank/DDBJ databases">
        <authorList>
            <person name="Palmer J.M."/>
        </authorList>
    </citation>
    <scope>NUCLEOTIDE SEQUENCE [LARGE SCALE GENOMIC DNA]</scope>
    <source>
        <strain evidence="1 2">AT_MEX2019</strain>
        <tissue evidence="1">Muscle</tissue>
    </source>
</reference>
<dbReference type="PANTHER" id="PTHR21274">
    <property type="entry name" value="MECKELIN"/>
    <property type="match status" value="1"/>
</dbReference>
<proteinExistence type="predicted"/>
<evidence type="ECO:0000313" key="2">
    <source>
        <dbReference type="Proteomes" id="UP001345963"/>
    </source>
</evidence>
<dbReference type="PANTHER" id="PTHR21274:SF2">
    <property type="entry name" value="MECKELIN"/>
    <property type="match status" value="1"/>
</dbReference>
<dbReference type="InterPro" id="IPR019170">
    <property type="entry name" value="Meckelin"/>
</dbReference>
<dbReference type="Pfam" id="PF09773">
    <property type="entry name" value="Meckelin"/>
    <property type="match status" value="1"/>
</dbReference>
<protein>
    <submittedName>
        <fullName evidence="1">Uncharacterized protein</fullName>
    </submittedName>
</protein>
<name>A0ABU7AYJ8_9TELE</name>
<evidence type="ECO:0000313" key="1">
    <source>
        <dbReference type="EMBL" id="MED6243296.1"/>
    </source>
</evidence>
<dbReference type="Proteomes" id="UP001345963">
    <property type="component" value="Unassembled WGS sequence"/>
</dbReference>
<comment type="caution">
    <text evidence="1">The sequence shown here is derived from an EMBL/GenBank/DDBJ whole genome shotgun (WGS) entry which is preliminary data.</text>
</comment>
<accession>A0ABU7AYJ8</accession>
<keyword evidence="2" id="KW-1185">Reference proteome</keyword>
<sequence>MDLGGGENRKLLPLPTLVRNQQYNGRLINQDNMRNWYLSRRMFLVDALSGREKSITASPKVIRVATSVRIRFQLVPRTQEGQIFPPLMTVTYTDVPITDINTQTVSDVYASFFFYI</sequence>